<dbReference type="EMBL" id="PP511319">
    <property type="protein sequence ID" value="XCD03143.1"/>
    <property type="molecule type" value="Genomic_DNA"/>
</dbReference>
<organism evidence="1">
    <name type="scientific">Dulem virus 267</name>
    <dbReference type="NCBI Taxonomy" id="3145744"/>
    <lineage>
        <taxon>Viruses</taxon>
        <taxon>Monodnaviria</taxon>
        <taxon>Sangervirae</taxon>
        <taxon>Phixviricota</taxon>
        <taxon>Malgrandaviricetes</taxon>
        <taxon>Petitvirales</taxon>
        <taxon>Microviridae</taxon>
        <taxon>Microvirus</taxon>
    </lineage>
</organism>
<name>A0AAU8ATF6_9VIRU</name>
<reference evidence="1" key="1">
    <citation type="submission" date="2024-03" db="EMBL/GenBank/DDBJ databases">
        <title>Diverse circular DNA viruses in blood, oral, and fecal samples of captive lemurs.</title>
        <authorList>
            <person name="Paietta E.N."/>
            <person name="Kraberger S."/>
            <person name="Lund M.C."/>
            <person name="Custer J.M."/>
            <person name="Vargas K.M."/>
            <person name="Ehmke E.E."/>
            <person name="Yoder A.D."/>
            <person name="Varsani A."/>
        </authorList>
    </citation>
    <scope>NUCLEOTIDE SEQUENCE</scope>
    <source>
        <strain evidence="1">Duke_17_1492</strain>
    </source>
</reference>
<proteinExistence type="predicted"/>
<sequence length="100" mass="11998">MIIDCVCFIAKHAIRFVVFSLYAIKMKYQLYCSCLQSDGRRLRFVRNFDALSDCERFLKEFSKILDTDFKLVQTHTNITERERQTLYKYAKEPNQPELPF</sequence>
<accession>A0AAU8ATF6</accession>
<evidence type="ECO:0000313" key="1">
    <source>
        <dbReference type="EMBL" id="XCD03143.1"/>
    </source>
</evidence>
<protein>
    <submittedName>
        <fullName evidence="1">Uncharacterized protein</fullName>
    </submittedName>
</protein>